<dbReference type="InterPro" id="IPR028169">
    <property type="entry name" value="Raftlin"/>
</dbReference>
<organism evidence="9 10">
    <name type="scientific">Neogobius melanostomus</name>
    <name type="common">round goby</name>
    <dbReference type="NCBI Taxonomy" id="47308"/>
    <lineage>
        <taxon>Eukaryota</taxon>
        <taxon>Metazoa</taxon>
        <taxon>Chordata</taxon>
        <taxon>Craniata</taxon>
        <taxon>Vertebrata</taxon>
        <taxon>Euteleostomi</taxon>
        <taxon>Actinopterygii</taxon>
        <taxon>Neopterygii</taxon>
        <taxon>Teleostei</taxon>
        <taxon>Neoteleostei</taxon>
        <taxon>Acanthomorphata</taxon>
        <taxon>Gobiaria</taxon>
        <taxon>Gobiiformes</taxon>
        <taxon>Gobioidei</taxon>
        <taxon>Gobiidae</taxon>
        <taxon>Benthophilinae</taxon>
        <taxon>Neogobiini</taxon>
        <taxon>Neogobius</taxon>
    </lineage>
</organism>
<comment type="subcellular location">
    <subcellularLocation>
        <location evidence="1">Cell membrane</location>
        <topology evidence="1">Lipid-anchor</topology>
    </subcellularLocation>
</comment>
<evidence type="ECO:0000256" key="4">
    <source>
        <dbReference type="ARBA" id="ARBA00022707"/>
    </source>
</evidence>
<sequence length="323" mass="35475">MYVRPPGRQRTPGRGGGGSDRGAGETGLTGPQPLLTQQQPHPPQEPGERGHSARAGRPLPAVRSVQPHRRAGLLRQILLPQGPLRVHREAGLVTEVDAHWLDHMTQHFSSGAQLVDGYFHMGEERDSGVAFVDGVFIFQSSAETVNASYDAIVVEQWTVVDGVVVKADYIPLLQSLAPFGWRLMCVLPTPIVKTNSDGSLSTKQILFLQRPVLQRRRRDFKVNLRSHKNKGKRSGGFEESCPPLLEMDSLRRHMKGPEEAAVQHTGGVFFLSGNGSAAAEDRDQETDVDVDGLHVHKSVRWTDVCQKGPAEEPVKIQLFSGVC</sequence>
<dbReference type="Proteomes" id="UP000694523">
    <property type="component" value="Unplaced"/>
</dbReference>
<dbReference type="AlphaFoldDB" id="A0A8C6T8Q3"/>
<evidence type="ECO:0000256" key="3">
    <source>
        <dbReference type="ARBA" id="ARBA00022475"/>
    </source>
</evidence>
<dbReference type="Pfam" id="PF15250">
    <property type="entry name" value="Raftlin"/>
    <property type="match status" value="1"/>
</dbReference>
<evidence type="ECO:0000256" key="2">
    <source>
        <dbReference type="ARBA" id="ARBA00006390"/>
    </source>
</evidence>
<feature type="region of interest" description="Disordered" evidence="8">
    <location>
        <begin position="1"/>
        <end position="55"/>
    </location>
</feature>
<dbReference type="Ensembl" id="ENSNMLT00000018707.1">
    <property type="protein sequence ID" value="ENSNMLP00000016614.1"/>
    <property type="gene ID" value="ENSNMLG00000011044.1"/>
</dbReference>
<evidence type="ECO:0000256" key="1">
    <source>
        <dbReference type="ARBA" id="ARBA00004193"/>
    </source>
</evidence>
<proteinExistence type="inferred from homology"/>
<evidence type="ECO:0000313" key="9">
    <source>
        <dbReference type="Ensembl" id="ENSNMLP00000016614.1"/>
    </source>
</evidence>
<dbReference type="PANTHER" id="PTHR17601">
    <property type="entry name" value="RAFTLIN-RELATED"/>
    <property type="match status" value="1"/>
</dbReference>
<accession>A0A8C6T8Q3</accession>
<dbReference type="PANTHER" id="PTHR17601:SF7">
    <property type="entry name" value="RAFTLIN ISOFORM X1"/>
    <property type="match status" value="1"/>
</dbReference>
<keyword evidence="10" id="KW-1185">Reference proteome</keyword>
<evidence type="ECO:0000256" key="8">
    <source>
        <dbReference type="SAM" id="MobiDB-lite"/>
    </source>
</evidence>
<keyword evidence="3" id="KW-1003">Cell membrane</keyword>
<dbReference type="GO" id="GO:0005886">
    <property type="term" value="C:plasma membrane"/>
    <property type="evidence" value="ECO:0007669"/>
    <property type="project" value="UniProtKB-SubCell"/>
</dbReference>
<evidence type="ECO:0008006" key="11">
    <source>
        <dbReference type="Google" id="ProtNLM"/>
    </source>
</evidence>
<protein>
    <recommendedName>
        <fullName evidence="11">Raftlin</fullName>
    </recommendedName>
</protein>
<reference evidence="9" key="2">
    <citation type="submission" date="2025-09" db="UniProtKB">
        <authorList>
            <consortium name="Ensembl"/>
        </authorList>
    </citation>
    <scope>IDENTIFICATION</scope>
</reference>
<keyword evidence="5" id="KW-0472">Membrane</keyword>
<evidence type="ECO:0000313" key="10">
    <source>
        <dbReference type="Proteomes" id="UP000694523"/>
    </source>
</evidence>
<keyword evidence="6" id="KW-0564">Palmitate</keyword>
<reference evidence="9" key="1">
    <citation type="submission" date="2025-08" db="UniProtKB">
        <authorList>
            <consortium name="Ensembl"/>
        </authorList>
    </citation>
    <scope>IDENTIFICATION</scope>
</reference>
<comment type="similarity">
    <text evidence="2">Belongs to the raftlin family.</text>
</comment>
<keyword evidence="7" id="KW-0449">Lipoprotein</keyword>
<name>A0A8C6T8Q3_9GOBI</name>
<evidence type="ECO:0000256" key="5">
    <source>
        <dbReference type="ARBA" id="ARBA00023136"/>
    </source>
</evidence>
<feature type="compositionally biased region" description="Low complexity" evidence="8">
    <location>
        <begin position="1"/>
        <end position="12"/>
    </location>
</feature>
<feature type="compositionally biased region" description="Gly residues" evidence="8">
    <location>
        <begin position="13"/>
        <end position="27"/>
    </location>
</feature>
<evidence type="ECO:0000256" key="7">
    <source>
        <dbReference type="ARBA" id="ARBA00023288"/>
    </source>
</evidence>
<evidence type="ECO:0000256" key="6">
    <source>
        <dbReference type="ARBA" id="ARBA00023139"/>
    </source>
</evidence>
<feature type="compositionally biased region" description="Low complexity" evidence="8">
    <location>
        <begin position="28"/>
        <end position="39"/>
    </location>
</feature>
<keyword evidence="4" id="KW-0519">Myristate</keyword>